<dbReference type="InterPro" id="IPR006101">
    <property type="entry name" value="Glyco_hydro_2"/>
</dbReference>
<dbReference type="Gene3D" id="2.60.120.260">
    <property type="entry name" value="Galactose-binding domain-like"/>
    <property type="match status" value="1"/>
</dbReference>
<dbReference type="SUPFAM" id="SSF51445">
    <property type="entry name" value="(Trans)glycosidases"/>
    <property type="match status" value="1"/>
</dbReference>
<dbReference type="InterPro" id="IPR051913">
    <property type="entry name" value="GH2_Domain-Containing"/>
</dbReference>
<evidence type="ECO:0000259" key="5">
    <source>
        <dbReference type="Pfam" id="PF02836"/>
    </source>
</evidence>
<dbReference type="Pfam" id="PF02837">
    <property type="entry name" value="Glyco_hydro_2_N"/>
    <property type="match status" value="1"/>
</dbReference>
<dbReference type="InterPro" id="IPR008979">
    <property type="entry name" value="Galactose-bd-like_sf"/>
</dbReference>
<evidence type="ECO:0000313" key="9">
    <source>
        <dbReference type="EMBL" id="TRX06311.1"/>
    </source>
</evidence>
<feature type="domain" description="Glycoside hydrolase family 2" evidence="8">
    <location>
        <begin position="693"/>
        <end position="778"/>
    </location>
</feature>
<evidence type="ECO:0000259" key="8">
    <source>
        <dbReference type="Pfam" id="PF18565"/>
    </source>
</evidence>
<dbReference type="PRINTS" id="PR00132">
    <property type="entry name" value="GLHYDRLASE2"/>
</dbReference>
<proteinExistence type="inferred from homology"/>
<dbReference type="InterPro" id="IPR040605">
    <property type="entry name" value="Glyco_hydro2_dom5"/>
</dbReference>
<dbReference type="SUPFAM" id="SSF49785">
    <property type="entry name" value="Galactose-binding domain-like"/>
    <property type="match status" value="1"/>
</dbReference>
<gene>
    <name evidence="9" type="ORF">FNW12_08660</name>
</gene>
<dbReference type="InterPro" id="IPR006102">
    <property type="entry name" value="Ig-like_GH2"/>
</dbReference>
<evidence type="ECO:0000259" key="6">
    <source>
        <dbReference type="Pfam" id="PF02837"/>
    </source>
</evidence>
<dbReference type="Gene3D" id="2.60.40.10">
    <property type="entry name" value="Immunoglobulins"/>
    <property type="match status" value="3"/>
</dbReference>
<comment type="caution">
    <text evidence="9">The sequence shown here is derived from an EMBL/GenBank/DDBJ whole genome shotgun (WGS) entry which is preliminary data.</text>
</comment>
<dbReference type="RefSeq" id="WP_143387197.1">
    <property type="nucleotide sequence ID" value="NZ_VJZM01000011.1"/>
</dbReference>
<accession>A0ABY3CKY7</accession>
<dbReference type="Gene3D" id="3.20.20.80">
    <property type="entry name" value="Glycosidases"/>
    <property type="match status" value="1"/>
</dbReference>
<dbReference type="InterPro" id="IPR006103">
    <property type="entry name" value="Glyco_hydro_2_cat"/>
</dbReference>
<dbReference type="InterPro" id="IPR036156">
    <property type="entry name" value="Beta-gal/glucu_dom_sf"/>
</dbReference>
<dbReference type="InterPro" id="IPR017853">
    <property type="entry name" value="GH"/>
</dbReference>
<dbReference type="SUPFAM" id="SSF49303">
    <property type="entry name" value="beta-Galactosidase/glucuronidase domain"/>
    <property type="match status" value="1"/>
</dbReference>
<evidence type="ECO:0000256" key="2">
    <source>
        <dbReference type="ARBA" id="ARBA00022801"/>
    </source>
</evidence>
<dbReference type="Pfam" id="PF00703">
    <property type="entry name" value="Glyco_hydro_2"/>
    <property type="match status" value="1"/>
</dbReference>
<dbReference type="Pfam" id="PF16355">
    <property type="entry name" value="DUF4982"/>
    <property type="match status" value="1"/>
</dbReference>
<evidence type="ECO:0000256" key="3">
    <source>
        <dbReference type="ARBA" id="ARBA00023295"/>
    </source>
</evidence>
<keyword evidence="2 9" id="KW-0378">Hydrolase</keyword>
<evidence type="ECO:0000259" key="4">
    <source>
        <dbReference type="Pfam" id="PF00703"/>
    </source>
</evidence>
<dbReference type="Pfam" id="PF18565">
    <property type="entry name" value="Glyco_hydro2_C5"/>
    <property type="match status" value="1"/>
</dbReference>
<organism evidence="9 10">
    <name type="scientific">Flavobacterium gawalongense</name>
    <dbReference type="NCBI Taxonomy" id="2594432"/>
    <lineage>
        <taxon>Bacteria</taxon>
        <taxon>Pseudomonadati</taxon>
        <taxon>Bacteroidota</taxon>
        <taxon>Flavobacteriia</taxon>
        <taxon>Flavobacteriales</taxon>
        <taxon>Flavobacteriaceae</taxon>
        <taxon>Flavobacterium</taxon>
    </lineage>
</organism>
<reference evidence="9 10" key="1">
    <citation type="submission" date="2019-07" db="EMBL/GenBank/DDBJ databases">
        <title>Novel species of Flavobacterium.</title>
        <authorList>
            <person name="Liu Q."/>
            <person name="Xin Y.-H."/>
        </authorList>
    </citation>
    <scope>NUCLEOTIDE SEQUENCE [LARGE SCALE GENOMIC DNA]</scope>
    <source>
        <strain evidence="9 10">GSP39</strain>
    </source>
</reference>
<sequence>MKSILKPIIFLLLIVLTFSFGKIQAQSRTKVNFGFDWEFKREEKAASNWEKITIPHTAKIEPLVVNNQFQGTSWYQKKFKVGNFKNKKVFLYFEGVMQEADVWINDQKVTNHKGGYLPFTVDATPFLKAKKNNIIKVKVNNEDNPEFLPGKPLKDLDFNYYGGIYRNVYLITTDKLYITNAVQADKKASGGIYVNFDDVNKNKVSGAVQVHLKNEFAVAKDISLKFILTNKEGEKLEFKSEVFTIKTNSDKSITQKIVVKNPKLWSISNPNLYHLEVQVISNNKIIDSYSEKVGIRKSEIKDDGYYLNDEKLYITGTNEHQEYPYLGYAISDEAQYRDAVKIKNAGLDFVRLSHYPHAEAFLNACDELGILVMNSLTGWQFFGNETFQKNAIQDIRDMARRDRNHPSIIFWEASLNETEMSESFMNEAAKALKEELPFPHNYSACWIDNPNYDIFIPARQHGKAPDYWTKYNKGNRKIFIAEYGDWEYYAQNAGFNQTEFANLKEDERTSRQLRSNGEKRLLQQAYNFQEAANSNRKGAQTIGEANWVMFDYNRGYSNDLESSGISDIFRIPKFAYHFYQSQRDATITLDKKLVFGPMVHIANYWTSDSPLNVTVYSNCDEVVLYLNDVLVGKQKPTINQNSDELKHAPFVFKVEKFIAGTLRAEGFVKGEKVVSNVVKTPESAAKIALSYDVSSKAINPNFPDMVFIYAKITDENGTVIPDATNEVTFALSEGDAELIGENPVKAEAGIATIILKTPSLKKSIKITSSSERLQNGTLTISNNE</sequence>
<dbReference type="Proteomes" id="UP000318528">
    <property type="component" value="Unassembled WGS sequence"/>
</dbReference>
<keyword evidence="10" id="KW-1185">Reference proteome</keyword>
<name>A0ABY3CKY7_9FLAO</name>
<dbReference type="InterPro" id="IPR032311">
    <property type="entry name" value="DUF4982"/>
</dbReference>
<dbReference type="GO" id="GO:0016787">
    <property type="term" value="F:hydrolase activity"/>
    <property type="evidence" value="ECO:0007669"/>
    <property type="project" value="UniProtKB-KW"/>
</dbReference>
<feature type="domain" description="Glycoside hydrolase family 2 immunoglobulin-like beta-sandwich" evidence="4">
    <location>
        <begin position="198"/>
        <end position="296"/>
    </location>
</feature>
<dbReference type="InterPro" id="IPR013783">
    <property type="entry name" value="Ig-like_fold"/>
</dbReference>
<comment type="similarity">
    <text evidence="1">Belongs to the glycosyl hydrolase 2 family.</text>
</comment>
<evidence type="ECO:0000256" key="1">
    <source>
        <dbReference type="ARBA" id="ARBA00007401"/>
    </source>
</evidence>
<feature type="domain" description="Glycoside hydrolase family 2 catalytic" evidence="5">
    <location>
        <begin position="299"/>
        <end position="430"/>
    </location>
</feature>
<feature type="domain" description="Glycosyl hydrolases family 2 sugar binding" evidence="6">
    <location>
        <begin position="67"/>
        <end position="173"/>
    </location>
</feature>
<keyword evidence="3" id="KW-0326">Glycosidase</keyword>
<dbReference type="Pfam" id="PF02836">
    <property type="entry name" value="Glyco_hydro_2_C"/>
    <property type="match status" value="1"/>
</dbReference>
<dbReference type="InterPro" id="IPR006104">
    <property type="entry name" value="Glyco_hydro_2_N"/>
</dbReference>
<feature type="domain" description="DUF4982" evidence="7">
    <location>
        <begin position="610"/>
        <end position="673"/>
    </location>
</feature>
<dbReference type="PANTHER" id="PTHR42732">
    <property type="entry name" value="BETA-GALACTOSIDASE"/>
    <property type="match status" value="1"/>
</dbReference>
<evidence type="ECO:0000313" key="10">
    <source>
        <dbReference type="Proteomes" id="UP000318528"/>
    </source>
</evidence>
<dbReference type="EMBL" id="VJZN01000012">
    <property type="protein sequence ID" value="TRX06311.1"/>
    <property type="molecule type" value="Genomic_DNA"/>
</dbReference>
<dbReference type="PANTHER" id="PTHR42732:SF1">
    <property type="entry name" value="BETA-MANNOSIDASE"/>
    <property type="match status" value="1"/>
</dbReference>
<protein>
    <submittedName>
        <fullName evidence="9">Glycoside hydrolase family 2 protein</fullName>
    </submittedName>
</protein>
<evidence type="ECO:0000259" key="7">
    <source>
        <dbReference type="Pfam" id="PF16355"/>
    </source>
</evidence>